<dbReference type="GO" id="GO:0044281">
    <property type="term" value="P:small molecule metabolic process"/>
    <property type="evidence" value="ECO:0007669"/>
    <property type="project" value="UniProtKB-ARBA"/>
</dbReference>
<dbReference type="GO" id="GO:0016787">
    <property type="term" value="F:hydrolase activity"/>
    <property type="evidence" value="ECO:0007669"/>
    <property type="project" value="UniProtKB-KW"/>
</dbReference>
<dbReference type="RefSeq" id="WP_353647423.1">
    <property type="nucleotide sequence ID" value="NZ_CP159218.1"/>
</dbReference>
<feature type="domain" description="Fumarylacetoacetase-like C-terminal" evidence="3">
    <location>
        <begin position="76"/>
        <end position="284"/>
    </location>
</feature>
<evidence type="ECO:0000259" key="3">
    <source>
        <dbReference type="Pfam" id="PF01557"/>
    </source>
</evidence>
<sequence>MRIANIAGRLNLVDGPLAVDVQTTSSSTFEADPAAVYARWHEFATWAARQDVRHSTAAVAFDPSRLGAPSPSARQVFGIGLNYADHAAEAGLPIPQQPLVFTKFASSVTGPQTDVELPGDTVDWEAELVVVIGQGGRHIDVPEAAARIAGYTVGQDISERTVQWQGEPAQFSVGKSFAGFAPTGPFLVTPDEFEDPARLHLSCTITDSAGSTTTVQDGSTEQLIFSIPELVSRLSQIVELLPGDLIFTGTPPGIGAARKPPRFLTPGDVLTTEIDGIGRLVQRFITAGHR</sequence>
<evidence type="ECO:0000313" key="4">
    <source>
        <dbReference type="EMBL" id="XCG61807.1"/>
    </source>
</evidence>
<dbReference type="GO" id="GO:0046872">
    <property type="term" value="F:metal ion binding"/>
    <property type="evidence" value="ECO:0007669"/>
    <property type="project" value="UniProtKB-KW"/>
</dbReference>
<keyword evidence="2" id="KW-0479">Metal-binding</keyword>
<organism evidence="4">
    <name type="scientific">Nakamurella sp. A5-74</name>
    <dbReference type="NCBI Taxonomy" id="3158264"/>
    <lineage>
        <taxon>Bacteria</taxon>
        <taxon>Bacillati</taxon>
        <taxon>Actinomycetota</taxon>
        <taxon>Actinomycetes</taxon>
        <taxon>Nakamurellales</taxon>
        <taxon>Nakamurellaceae</taxon>
        <taxon>Nakamurella</taxon>
    </lineage>
</organism>
<proteinExistence type="inferred from homology"/>
<evidence type="ECO:0000256" key="1">
    <source>
        <dbReference type="ARBA" id="ARBA00010211"/>
    </source>
</evidence>
<dbReference type="AlphaFoldDB" id="A0AAU8DHZ4"/>
<dbReference type="PANTHER" id="PTHR42796:SF4">
    <property type="entry name" value="FUMARYLACETOACETATE HYDROLASE DOMAIN-CONTAINING PROTEIN 2A"/>
    <property type="match status" value="1"/>
</dbReference>
<dbReference type="Pfam" id="PF01557">
    <property type="entry name" value="FAA_hydrolase"/>
    <property type="match status" value="1"/>
</dbReference>
<dbReference type="SUPFAM" id="SSF56529">
    <property type="entry name" value="FAH"/>
    <property type="match status" value="1"/>
</dbReference>
<dbReference type="PANTHER" id="PTHR42796">
    <property type="entry name" value="FUMARYLACETOACETATE HYDROLASE DOMAIN-CONTAINING PROTEIN 2A-RELATED"/>
    <property type="match status" value="1"/>
</dbReference>
<dbReference type="EMBL" id="CP159218">
    <property type="protein sequence ID" value="XCG61807.1"/>
    <property type="molecule type" value="Genomic_DNA"/>
</dbReference>
<evidence type="ECO:0000256" key="2">
    <source>
        <dbReference type="ARBA" id="ARBA00022723"/>
    </source>
</evidence>
<accession>A0AAU8DHZ4</accession>
<gene>
    <name evidence="4" type="ORF">ABLG96_10925</name>
</gene>
<dbReference type="InterPro" id="IPR036663">
    <property type="entry name" value="Fumarylacetoacetase_C_sf"/>
</dbReference>
<name>A0AAU8DHZ4_9ACTN</name>
<comment type="similarity">
    <text evidence="1">Belongs to the FAH family.</text>
</comment>
<dbReference type="Gene3D" id="3.90.850.10">
    <property type="entry name" value="Fumarylacetoacetase-like, C-terminal domain"/>
    <property type="match status" value="1"/>
</dbReference>
<keyword evidence="4" id="KW-0378">Hydrolase</keyword>
<reference evidence="4" key="1">
    <citation type="submission" date="2024-05" db="EMBL/GenBank/DDBJ databases">
        <authorList>
            <person name="Cai S.Y."/>
            <person name="Jin L.M."/>
            <person name="Li H.R."/>
        </authorList>
    </citation>
    <scope>NUCLEOTIDE SEQUENCE</scope>
    <source>
        <strain evidence="4">A5-74</strain>
    </source>
</reference>
<protein>
    <submittedName>
        <fullName evidence="4">Fumarylacetoacetate hydrolase family protein</fullName>
    </submittedName>
</protein>
<dbReference type="InterPro" id="IPR051121">
    <property type="entry name" value="FAH"/>
</dbReference>
<dbReference type="InterPro" id="IPR011234">
    <property type="entry name" value="Fumarylacetoacetase-like_C"/>
</dbReference>